<keyword evidence="4" id="KW-0479">Metal-binding</keyword>
<dbReference type="GO" id="GO:0046474">
    <property type="term" value="P:glycerophospholipid biosynthetic process"/>
    <property type="evidence" value="ECO:0007669"/>
    <property type="project" value="UniProtKB-ARBA"/>
</dbReference>
<evidence type="ECO:0000313" key="12">
    <source>
        <dbReference type="Proteomes" id="UP000296822"/>
    </source>
</evidence>
<protein>
    <recommendedName>
        <fullName evidence="1">phosphoglycerol geranylgeranyltransferase</fullName>
        <ecNumber evidence="1">2.5.1.41</ecNumber>
    </recommendedName>
</protein>
<evidence type="ECO:0000256" key="2">
    <source>
        <dbReference type="ARBA" id="ARBA00022516"/>
    </source>
</evidence>
<dbReference type="Gene3D" id="3.20.20.390">
    <property type="entry name" value="FMN-linked oxidoreductases"/>
    <property type="match status" value="1"/>
</dbReference>
<dbReference type="GeneID" id="39852765"/>
<dbReference type="KEGG" id="nbg:DV706_01315"/>
<dbReference type="SUPFAM" id="SSF51395">
    <property type="entry name" value="FMN-linked oxidoreductases"/>
    <property type="match status" value="1"/>
</dbReference>
<dbReference type="GO" id="GO:0120536">
    <property type="term" value="F:heptaprenylglyceryl phosphate synthase activity"/>
    <property type="evidence" value="ECO:0007669"/>
    <property type="project" value="UniProtKB-ARBA"/>
</dbReference>
<dbReference type="PANTHER" id="PTHR40029">
    <property type="match status" value="1"/>
</dbReference>
<dbReference type="GO" id="GO:0047294">
    <property type="term" value="F:phosphoglycerol geranylgeranyltransferase activity"/>
    <property type="evidence" value="ECO:0007669"/>
    <property type="project" value="UniProtKB-EC"/>
</dbReference>
<organism evidence="11 12">
    <name type="scientific">Natronorubrum bangense</name>
    <dbReference type="NCBI Taxonomy" id="61858"/>
    <lineage>
        <taxon>Archaea</taxon>
        <taxon>Methanobacteriati</taxon>
        <taxon>Methanobacteriota</taxon>
        <taxon>Stenosarchaea group</taxon>
        <taxon>Halobacteria</taxon>
        <taxon>Halobacteriales</taxon>
        <taxon>Natrialbaceae</taxon>
        <taxon>Natronorubrum</taxon>
    </lineage>
</organism>
<dbReference type="EC" id="2.5.1.41" evidence="1"/>
<keyword evidence="11" id="KW-0614">Plasmid</keyword>
<evidence type="ECO:0000256" key="8">
    <source>
        <dbReference type="ARBA" id="ARBA00023264"/>
    </source>
</evidence>
<reference evidence="11 12" key="1">
    <citation type="journal article" date="2019" name="Nat. Commun.">
        <title>A new type of DNA phosphorothioation-based antiviral system in archaea.</title>
        <authorList>
            <person name="Xiong L."/>
            <person name="Liu S."/>
            <person name="Chen S."/>
            <person name="Xiao Y."/>
            <person name="Zhu B."/>
            <person name="Gao Y."/>
            <person name="Zhang Y."/>
            <person name="Chen B."/>
            <person name="Luo J."/>
            <person name="Deng Z."/>
            <person name="Chen X."/>
            <person name="Wang L."/>
            <person name="Chen S."/>
        </authorList>
    </citation>
    <scope>NUCLEOTIDE SEQUENCE [LARGE SCALE GENOMIC DNA]</scope>
    <source>
        <strain evidence="11 12">JCM 10635</strain>
        <plasmid evidence="11 12">unnamed1</plasmid>
    </source>
</reference>
<dbReference type="RefSeq" id="WP_006067936.1">
    <property type="nucleotide sequence ID" value="NZ_CP031305.1"/>
</dbReference>
<dbReference type="GO" id="GO:0046872">
    <property type="term" value="F:metal ion binding"/>
    <property type="evidence" value="ECO:0007669"/>
    <property type="project" value="UniProtKB-KW"/>
</dbReference>
<keyword evidence="2" id="KW-0444">Lipid biosynthesis</keyword>
<evidence type="ECO:0000313" key="10">
    <source>
        <dbReference type="EMBL" id="QCC53241.1"/>
    </source>
</evidence>
<geneLocation type="plasmid" evidence="11">
    <name>unnamed1</name>
</geneLocation>
<evidence type="ECO:0000256" key="3">
    <source>
        <dbReference type="ARBA" id="ARBA00022679"/>
    </source>
</evidence>
<keyword evidence="5" id="KW-0460">Magnesium</keyword>
<dbReference type="EMBL" id="CP031305">
    <property type="protein sequence ID" value="QCC53241.1"/>
    <property type="molecule type" value="Genomic_DNA"/>
</dbReference>
<dbReference type="Proteomes" id="UP000296822">
    <property type="component" value="Chromosome"/>
</dbReference>
<dbReference type="InterPro" id="IPR008205">
    <property type="entry name" value="GGGP_HepGP_synthase"/>
</dbReference>
<sequence length="241" mass="25376">MDTDWDEIDHVTKVDPAKPLPAALDALEGTDLVVVGGSDGVTAANALETIRTITDALPTTPVFQEPSSPTHVSQKTVDAVDAIAVPAVYNGDRDHFVGKHVDMFTELGRNVASVAGEGTTALLETPILGEGYVIQHLESTAAAASGVDAAYTPEQVAGAALATELLYDFPIFYLEYAGRYGGPEDVEAAARVLEETTLLYGGGIDSREKATEILAAGADAIVVGDCFHDDLERFRTTIPTE</sequence>
<dbReference type="AlphaFoldDB" id="A0A4D6HRZ9"/>
<evidence type="ECO:0000256" key="5">
    <source>
        <dbReference type="ARBA" id="ARBA00022842"/>
    </source>
</evidence>
<dbReference type="InterPro" id="IPR039074">
    <property type="entry name" value="GGGP/HepGP_synthase_I"/>
</dbReference>
<accession>A0A4D6HRZ9</accession>
<keyword evidence="8" id="KW-1208">Phospholipid metabolism</keyword>
<evidence type="ECO:0000256" key="4">
    <source>
        <dbReference type="ARBA" id="ARBA00022723"/>
    </source>
</evidence>
<comment type="catalytic activity">
    <reaction evidence="9">
        <text>sn-glycerol 1-phosphate + (2E,6E,10E)-geranylgeranyl diphosphate = sn-3-O-(geranylgeranyl)glycerol 1-phosphate + diphosphate</text>
        <dbReference type="Rhea" id="RHEA:23404"/>
        <dbReference type="ChEBI" id="CHEBI:33019"/>
        <dbReference type="ChEBI" id="CHEBI:57677"/>
        <dbReference type="ChEBI" id="CHEBI:57685"/>
        <dbReference type="ChEBI" id="CHEBI:58756"/>
        <dbReference type="EC" id="2.5.1.41"/>
    </reaction>
</comment>
<evidence type="ECO:0000256" key="6">
    <source>
        <dbReference type="ARBA" id="ARBA00023098"/>
    </source>
</evidence>
<evidence type="ECO:0000313" key="11">
    <source>
        <dbReference type="EMBL" id="QCC56066.1"/>
    </source>
</evidence>
<keyword evidence="6" id="KW-0443">Lipid metabolism</keyword>
<name>A0A4D6HRZ9_9EURY</name>
<proteinExistence type="predicted"/>
<gene>
    <name evidence="10" type="ORF">DV706_01315</name>
    <name evidence="11" type="ORF">DV706_15955</name>
</gene>
<dbReference type="InterPro" id="IPR038597">
    <property type="entry name" value="GGGP/HepGP_synthase_sf"/>
</dbReference>
<evidence type="ECO:0000256" key="1">
    <source>
        <dbReference type="ARBA" id="ARBA00012676"/>
    </source>
</evidence>
<keyword evidence="3 11" id="KW-0808">Transferase</keyword>
<keyword evidence="7" id="KW-0594">Phospholipid biosynthesis</keyword>
<dbReference type="EMBL" id="CP031306">
    <property type="protein sequence ID" value="QCC56066.1"/>
    <property type="molecule type" value="Genomic_DNA"/>
</dbReference>
<dbReference type="NCBIfam" id="NF003199">
    <property type="entry name" value="PRK04169.1-3"/>
    <property type="match status" value="1"/>
</dbReference>
<evidence type="ECO:0000256" key="7">
    <source>
        <dbReference type="ARBA" id="ARBA00023209"/>
    </source>
</evidence>
<dbReference type="Pfam" id="PF01884">
    <property type="entry name" value="PcrB"/>
    <property type="match status" value="1"/>
</dbReference>
<dbReference type="Proteomes" id="UP000296822">
    <property type="component" value="Plasmid unnamed1"/>
</dbReference>
<dbReference type="KEGG" id="nbg:DV706_15955"/>
<dbReference type="PANTHER" id="PTHR40029:SF2">
    <property type="entry name" value="HEPTAPRENYLGLYCERYL PHOSPHATE SYNTHASE"/>
    <property type="match status" value="1"/>
</dbReference>
<dbReference type="NCBIfam" id="TIGR01768">
    <property type="entry name" value="GGGP-family"/>
    <property type="match status" value="1"/>
</dbReference>
<evidence type="ECO:0000256" key="9">
    <source>
        <dbReference type="ARBA" id="ARBA00047288"/>
    </source>
</evidence>